<dbReference type="GO" id="GO:0005829">
    <property type="term" value="C:cytosol"/>
    <property type="evidence" value="ECO:0007669"/>
    <property type="project" value="TreeGrafter"/>
</dbReference>
<dbReference type="PROSITE" id="PS00101">
    <property type="entry name" value="HEXAPEP_TRANSFERASES"/>
    <property type="match status" value="1"/>
</dbReference>
<proteinExistence type="inferred from homology"/>
<dbReference type="InterPro" id="IPR051159">
    <property type="entry name" value="Hexapeptide_acetyltransf"/>
</dbReference>
<dbReference type="Proteomes" id="UP000766595">
    <property type="component" value="Unassembled WGS sequence"/>
</dbReference>
<dbReference type="PANTHER" id="PTHR23416">
    <property type="entry name" value="SIALIC ACID SYNTHASE-RELATED"/>
    <property type="match status" value="1"/>
</dbReference>
<organism evidence="5 6">
    <name type="scientific">Prosthecodimorpha staleyi</name>
    <dbReference type="NCBI Taxonomy" id="2840188"/>
    <lineage>
        <taxon>Bacteria</taxon>
        <taxon>Pseudomonadati</taxon>
        <taxon>Pseudomonadota</taxon>
        <taxon>Alphaproteobacteria</taxon>
        <taxon>Hyphomicrobiales</taxon>
        <taxon>Ancalomicrobiaceae</taxon>
        <taxon>Prosthecodimorpha</taxon>
    </lineage>
</organism>
<dbReference type="EMBL" id="JAHHZF010000002">
    <property type="protein sequence ID" value="MBT9288463.1"/>
    <property type="molecule type" value="Genomic_DNA"/>
</dbReference>
<keyword evidence="2" id="KW-0808">Transferase</keyword>
<comment type="caution">
    <text evidence="5">The sequence shown here is derived from an EMBL/GenBank/DDBJ whole genome shotgun (WGS) entry which is preliminary data.</text>
</comment>
<dbReference type="AlphaFoldDB" id="A0A947D032"/>
<keyword evidence="3" id="KW-0677">Repeat</keyword>
<evidence type="ECO:0000256" key="3">
    <source>
        <dbReference type="ARBA" id="ARBA00022737"/>
    </source>
</evidence>
<dbReference type="Gene3D" id="2.160.10.10">
    <property type="entry name" value="Hexapeptide repeat proteins"/>
    <property type="match status" value="1"/>
</dbReference>
<dbReference type="InterPro" id="IPR011004">
    <property type="entry name" value="Trimer_LpxA-like_sf"/>
</dbReference>
<dbReference type="InterPro" id="IPR001451">
    <property type="entry name" value="Hexapep"/>
</dbReference>
<keyword evidence="4" id="KW-0012">Acyltransferase</keyword>
<dbReference type="CDD" id="cd05825">
    <property type="entry name" value="LbH_wcaF_like"/>
    <property type="match status" value="1"/>
</dbReference>
<dbReference type="GO" id="GO:0008374">
    <property type="term" value="F:O-acyltransferase activity"/>
    <property type="evidence" value="ECO:0007669"/>
    <property type="project" value="TreeGrafter"/>
</dbReference>
<evidence type="ECO:0000313" key="6">
    <source>
        <dbReference type="Proteomes" id="UP000766595"/>
    </source>
</evidence>
<protein>
    <submittedName>
        <fullName evidence="5">Colanic acid biosynthesis acetyltransferase</fullName>
    </submittedName>
</protein>
<dbReference type="SUPFAM" id="SSF51161">
    <property type="entry name" value="Trimeric LpxA-like enzymes"/>
    <property type="match status" value="1"/>
</dbReference>
<evidence type="ECO:0000313" key="5">
    <source>
        <dbReference type="EMBL" id="MBT9288463.1"/>
    </source>
</evidence>
<comment type="similarity">
    <text evidence="1">Belongs to the transferase hexapeptide repeat family.</text>
</comment>
<dbReference type="Pfam" id="PF00132">
    <property type="entry name" value="Hexapep"/>
    <property type="match status" value="1"/>
</dbReference>
<evidence type="ECO:0000256" key="1">
    <source>
        <dbReference type="ARBA" id="ARBA00007274"/>
    </source>
</evidence>
<gene>
    <name evidence="5" type="ORF">KL771_03325</name>
</gene>
<dbReference type="RefSeq" id="WP_261967148.1">
    <property type="nucleotide sequence ID" value="NZ_JAHHZF010000002.1"/>
</dbReference>
<keyword evidence="6" id="KW-1185">Reference proteome</keyword>
<evidence type="ECO:0000256" key="4">
    <source>
        <dbReference type="ARBA" id="ARBA00023315"/>
    </source>
</evidence>
<evidence type="ECO:0000256" key="2">
    <source>
        <dbReference type="ARBA" id="ARBA00022679"/>
    </source>
</evidence>
<sequence length="188" mass="20599">MVMPLDASRSRPLEGGPSFPLRHRLRRLIWGLVWGCCGIWTPSPCHAWRRLLLRLFGARLAATAKVYPGVRVWDPKNLTMESFSCLGRDVNCYAMAPVTIRSYGVVSQGAHLCAGTHDVDDANFQLQVRPIVIGERAWIAAEAFVGPGVMVGDGAVLGARAVLMKDLAAWSVAVGNPARVIRQRRRIG</sequence>
<reference evidence="5 6" key="1">
    <citation type="submission" date="2021-06" db="EMBL/GenBank/DDBJ databases">
        <authorList>
            <person name="Grouzdev D.S."/>
            <person name="Koziaeva V."/>
        </authorList>
    </citation>
    <scope>NUCLEOTIDE SEQUENCE [LARGE SCALE GENOMIC DNA]</scope>
    <source>
        <strain evidence="5 6">22</strain>
    </source>
</reference>
<name>A0A947D032_9HYPH</name>
<dbReference type="InterPro" id="IPR018357">
    <property type="entry name" value="Hexapep_transf_CS"/>
</dbReference>
<dbReference type="PANTHER" id="PTHR23416:SF23">
    <property type="entry name" value="ACETYLTRANSFERASE C18B11.09C-RELATED"/>
    <property type="match status" value="1"/>
</dbReference>
<accession>A0A947D032</accession>